<sequence length="79" mass="8463">MSTKTPVQVKKLSVVEKLGYSLGDLTANLVFQTLITGGNNRQRVAGTGRSVVLEGNVIHKNDAGNVILSSRRLEPALKC</sequence>
<protein>
    <submittedName>
        <fullName evidence="1">Uncharacterized protein</fullName>
    </submittedName>
</protein>
<dbReference type="EMBL" id="FMZO01000007">
    <property type="protein sequence ID" value="SDD26239.1"/>
    <property type="molecule type" value="Genomic_DNA"/>
</dbReference>
<dbReference type="OrthoDB" id="9764596at2"/>
<dbReference type="AlphaFoldDB" id="A0A1G6TB41"/>
<organism evidence="1 2">
    <name type="scientific">Niabella drilacis (strain DSM 25811 / CCM 8410 / CCUG 62505 / LMG 26954 / E90)</name>
    <dbReference type="NCBI Taxonomy" id="1285928"/>
    <lineage>
        <taxon>Bacteria</taxon>
        <taxon>Pseudomonadati</taxon>
        <taxon>Bacteroidota</taxon>
        <taxon>Chitinophagia</taxon>
        <taxon>Chitinophagales</taxon>
        <taxon>Chitinophagaceae</taxon>
        <taxon>Niabella</taxon>
    </lineage>
</organism>
<dbReference type="RefSeq" id="WP_143019772.1">
    <property type="nucleotide sequence ID" value="NZ_FMZO01000007.1"/>
</dbReference>
<evidence type="ECO:0000313" key="1">
    <source>
        <dbReference type="EMBL" id="SDD26239.1"/>
    </source>
</evidence>
<dbReference type="STRING" id="1285928.SAMN04487894_107156"/>
<gene>
    <name evidence="1" type="ORF">SAMN04487894_107156</name>
</gene>
<keyword evidence="2" id="KW-1185">Reference proteome</keyword>
<evidence type="ECO:0000313" key="2">
    <source>
        <dbReference type="Proteomes" id="UP000198757"/>
    </source>
</evidence>
<proteinExistence type="predicted"/>
<name>A0A1G6TB41_NIADE</name>
<accession>A0A1G6TB41</accession>
<reference evidence="2" key="1">
    <citation type="submission" date="2016-10" db="EMBL/GenBank/DDBJ databases">
        <authorList>
            <person name="Varghese N."/>
            <person name="Submissions S."/>
        </authorList>
    </citation>
    <scope>NUCLEOTIDE SEQUENCE [LARGE SCALE GENOMIC DNA]</scope>
    <source>
        <strain evidence="2">DSM 25811 / CCM 8410 / LMG 26954 / E90</strain>
    </source>
</reference>
<dbReference type="Proteomes" id="UP000198757">
    <property type="component" value="Unassembled WGS sequence"/>
</dbReference>